<dbReference type="RefSeq" id="XP_010937962.1">
    <property type="nucleotide sequence ID" value="XM_010939660.3"/>
</dbReference>
<dbReference type="OrthoDB" id="1874341at2759"/>
<comment type="similarity">
    <text evidence="1">Belongs to the MDM20/NAA25 family.</text>
</comment>
<evidence type="ECO:0000313" key="3">
    <source>
        <dbReference type="RefSeq" id="XP_010937962.1"/>
    </source>
</evidence>
<protein>
    <submittedName>
        <fullName evidence="3">N-terminal acetyltransferase B complex auxiliary subunit NAA25 isoform X1</fullName>
    </submittedName>
</protein>
<organism evidence="2 3">
    <name type="scientific">Elaeis guineensis var. tenera</name>
    <name type="common">Oil palm</name>
    <dbReference type="NCBI Taxonomy" id="51953"/>
    <lineage>
        <taxon>Eukaryota</taxon>
        <taxon>Viridiplantae</taxon>
        <taxon>Streptophyta</taxon>
        <taxon>Embryophyta</taxon>
        <taxon>Tracheophyta</taxon>
        <taxon>Spermatophyta</taxon>
        <taxon>Magnoliopsida</taxon>
        <taxon>Liliopsida</taxon>
        <taxon>Arecaceae</taxon>
        <taxon>Arecoideae</taxon>
        <taxon>Cocoseae</taxon>
        <taxon>Elaeidinae</taxon>
        <taxon>Elaeis</taxon>
    </lineage>
</organism>
<dbReference type="PANTHER" id="PTHR22767:SF3">
    <property type="entry name" value="N-ALPHA-ACETYLTRANSFERASE 25, NATB AUXILIARY SUBUNIT"/>
    <property type="match status" value="1"/>
</dbReference>
<dbReference type="SMART" id="SM00028">
    <property type="entry name" value="TPR"/>
    <property type="match status" value="3"/>
</dbReference>
<dbReference type="Proteomes" id="UP000504607">
    <property type="component" value="Chromosome 14"/>
</dbReference>
<sequence>MASRFGLAGGIPERRVRSIWDAVDSRQFKTAHKLAVGLLAKYPNSPYALALKALILEKMGKPDEALSVCLNAKELLHLDNVVHVDDLTLSTLQIVFQRLDRLDLATSCYEHACGKYPNNLEMMMGLFNCYVREYSFVKQQQTAIKMYKIVGEERFLLWAVCSIQLQVSCGSGGEKLLSLAEALLKKHIASHSLHEPEALVIYISILEQQMKYEAALEVLSGNLGSLIGIEEDKLRMQGRLLARACNYAAAAEIFQKVLQSCPDDWESFLHYFGCLLEEDMNWSSASSTDQICSSRSVDFPASKANHLTVEVFDSRISSALSFVWKLQLDIQNDCIRGPYLASIEIERQRRLGGKADDGKFMEALLNYFHRFSHLSCFTSDVEMFICILSETEKAELLEKFVKILETSSTSPIKALGQAITVFKIQELFGVMFKFPITELEGTAKRMVEMYCKNLILSRDLDLQENMHGEELLSMASNVLVLLFWRTRKLGYLLEATMVLEFGLNIRRYVWQYKIPLMHLYSYMGALSSAYEWYVTLDVKNILLETGSHHILPYMLKSPNWLETGNLMKEYLKFMDDHLREVADLTFLAYRHRNYSKVIEFVQFKERSQHSYQLSMVRLEALILQLKEKADNIEEIQGILENANYGIQLLELSNEDKLKSLTFNEDLQARPWWSPTPEINYLSEPFEEGSACLREKLDQHKVGEKEQIARKHIETKSLIPRLVYLSIQASTFSLKENLEPNGSVSDVKVILEMKCLLERYARSIGLPFDDAVDVILGIAKGQKSFKDLDSDIISWINFAIFVNAWNLCSHHPGLVSEDGCGLTSWHVVNFLVKTCTAEVLMQAQPILTNPGGSLPVLVQLVTESFSWHVLVIQSCLKSMLPSGKKKKKGGAVDQMNSPHLQAIHDSIQCLSNAIRGIQKCVGDQINKPEDQNLDILLSLVQMEDCDEGPGYVHQALAESASANSSELGDRISGALQSWNSASGLRKIIAAQNKLLSHFHRICGSKLKLLESLKRST</sequence>
<dbReference type="AlphaFoldDB" id="A0A6I9S5G0"/>
<dbReference type="FunFam" id="1.25.40.1040:FF:000007">
    <property type="entry name" value="N-alpha-acetyltransferase 25, NatB auxiliary subunit"/>
    <property type="match status" value="1"/>
</dbReference>
<gene>
    <name evidence="3" type="primary">LOC105057168</name>
</gene>
<dbReference type="GeneID" id="105057168"/>
<dbReference type="FunCoup" id="A0A6I9S5G0">
    <property type="interactions" value="3328"/>
</dbReference>
<dbReference type="InterPro" id="IPR011990">
    <property type="entry name" value="TPR-like_helical_dom_sf"/>
</dbReference>
<dbReference type="InterPro" id="IPR019734">
    <property type="entry name" value="TPR_rpt"/>
</dbReference>
<evidence type="ECO:0000313" key="2">
    <source>
        <dbReference type="Proteomes" id="UP000504607"/>
    </source>
</evidence>
<accession>A0A6I9S5G0</accession>
<reference evidence="3" key="1">
    <citation type="submission" date="2025-08" db="UniProtKB">
        <authorList>
            <consortium name="RefSeq"/>
        </authorList>
    </citation>
    <scope>IDENTIFICATION</scope>
</reference>
<dbReference type="KEGG" id="egu:105057168"/>
<name>A0A6I9S5G0_ELAGV</name>
<dbReference type="PANTHER" id="PTHR22767">
    <property type="entry name" value="N-TERMINAL ACETYLTRANSFERASE-RELATED"/>
    <property type="match status" value="1"/>
</dbReference>
<dbReference type="SUPFAM" id="SSF48452">
    <property type="entry name" value="TPR-like"/>
    <property type="match status" value="1"/>
</dbReference>
<keyword evidence="2" id="KW-1185">Reference proteome</keyword>
<dbReference type="GO" id="GO:0031416">
    <property type="term" value="C:NatB complex"/>
    <property type="evidence" value="ECO:0007669"/>
    <property type="project" value="TreeGrafter"/>
</dbReference>
<dbReference type="InParanoid" id="A0A6I9S5G0"/>
<dbReference type="InterPro" id="IPR019183">
    <property type="entry name" value="NAA25_NatB_aux_su"/>
</dbReference>
<proteinExistence type="inferred from homology"/>
<dbReference type="Pfam" id="PF09797">
    <property type="entry name" value="NatB_MDM20"/>
    <property type="match status" value="1"/>
</dbReference>
<dbReference type="Gene3D" id="1.25.40.1040">
    <property type="match status" value="1"/>
</dbReference>
<evidence type="ECO:0000256" key="1">
    <source>
        <dbReference type="ARBA" id="ARBA00006298"/>
    </source>
</evidence>